<dbReference type="InterPro" id="IPR027640">
    <property type="entry name" value="Kinesin-like_fam"/>
</dbReference>
<accession>A0A4Y2NWM5</accession>
<dbReference type="PANTHER" id="PTHR47968">
    <property type="entry name" value="CENTROMERE PROTEIN E"/>
    <property type="match status" value="1"/>
</dbReference>
<dbReference type="GO" id="GO:0007018">
    <property type="term" value="P:microtubule-based movement"/>
    <property type="evidence" value="ECO:0007669"/>
    <property type="project" value="InterPro"/>
</dbReference>
<dbReference type="InterPro" id="IPR036961">
    <property type="entry name" value="Kinesin_motor_dom_sf"/>
</dbReference>
<evidence type="ECO:0000313" key="12">
    <source>
        <dbReference type="Proteomes" id="UP000499080"/>
    </source>
</evidence>
<keyword evidence="2" id="KW-0963">Cytoplasm</keyword>
<keyword evidence="6" id="KW-0175">Coiled coil</keyword>
<dbReference type="GO" id="GO:0005524">
    <property type="term" value="F:ATP binding"/>
    <property type="evidence" value="ECO:0007669"/>
    <property type="project" value="UniProtKB-UniRule"/>
</dbReference>
<evidence type="ECO:0000313" key="11">
    <source>
        <dbReference type="EMBL" id="GBN44025.1"/>
    </source>
</evidence>
<organism evidence="11 12">
    <name type="scientific">Araneus ventricosus</name>
    <name type="common">Orbweaver spider</name>
    <name type="synonym">Epeira ventricosa</name>
    <dbReference type="NCBI Taxonomy" id="182803"/>
    <lineage>
        <taxon>Eukaryota</taxon>
        <taxon>Metazoa</taxon>
        <taxon>Ecdysozoa</taxon>
        <taxon>Arthropoda</taxon>
        <taxon>Chelicerata</taxon>
        <taxon>Arachnida</taxon>
        <taxon>Araneae</taxon>
        <taxon>Araneomorphae</taxon>
        <taxon>Entelegynae</taxon>
        <taxon>Araneoidea</taxon>
        <taxon>Araneidae</taxon>
        <taxon>Araneus</taxon>
    </lineage>
</organism>
<feature type="non-terminal residue" evidence="11">
    <location>
        <position position="1"/>
    </location>
</feature>
<protein>
    <recommendedName>
        <fullName evidence="10">Kinesin motor domain-containing protein</fullName>
    </recommendedName>
</protein>
<evidence type="ECO:0000256" key="9">
    <source>
        <dbReference type="PROSITE-ProRule" id="PRU00283"/>
    </source>
</evidence>
<dbReference type="PANTHER" id="PTHR47968:SF76">
    <property type="entry name" value="KINESIN-LIKE PROTEIN"/>
    <property type="match status" value="1"/>
</dbReference>
<keyword evidence="3" id="KW-0493">Microtubule</keyword>
<dbReference type="InterPro" id="IPR027417">
    <property type="entry name" value="P-loop_NTPase"/>
</dbReference>
<dbReference type="GO" id="GO:0000278">
    <property type="term" value="P:mitotic cell cycle"/>
    <property type="evidence" value="ECO:0007669"/>
    <property type="project" value="TreeGrafter"/>
</dbReference>
<evidence type="ECO:0000256" key="4">
    <source>
        <dbReference type="ARBA" id="ARBA00022741"/>
    </source>
</evidence>
<reference evidence="11 12" key="1">
    <citation type="journal article" date="2019" name="Sci. Rep.">
        <title>Orb-weaving spider Araneus ventricosus genome elucidates the spidroin gene catalogue.</title>
        <authorList>
            <person name="Kono N."/>
            <person name="Nakamura H."/>
            <person name="Ohtoshi R."/>
            <person name="Moran D.A.P."/>
            <person name="Shinohara A."/>
            <person name="Yoshida Y."/>
            <person name="Fujiwara M."/>
            <person name="Mori M."/>
            <person name="Tomita M."/>
            <person name="Arakawa K."/>
        </authorList>
    </citation>
    <scope>NUCLEOTIDE SEQUENCE [LARGE SCALE GENOMIC DNA]</scope>
</reference>
<keyword evidence="5 9" id="KW-0067">ATP-binding</keyword>
<name>A0A4Y2NWM5_ARAVE</name>
<dbReference type="GO" id="GO:0008017">
    <property type="term" value="F:microtubule binding"/>
    <property type="evidence" value="ECO:0007669"/>
    <property type="project" value="InterPro"/>
</dbReference>
<dbReference type="EMBL" id="BGPR01290026">
    <property type="protein sequence ID" value="GBN44025.1"/>
    <property type="molecule type" value="Genomic_DNA"/>
</dbReference>
<evidence type="ECO:0000256" key="5">
    <source>
        <dbReference type="ARBA" id="ARBA00022840"/>
    </source>
</evidence>
<evidence type="ECO:0000256" key="8">
    <source>
        <dbReference type="ARBA" id="ARBA00023212"/>
    </source>
</evidence>
<evidence type="ECO:0000256" key="1">
    <source>
        <dbReference type="ARBA" id="ARBA00004245"/>
    </source>
</evidence>
<dbReference type="AlphaFoldDB" id="A0A4Y2NWM5"/>
<sequence length="41" mass="4413">NQADIYDEVFRPLVDSVINGFNGTVIAYGQTGAGKTYTMEG</sequence>
<dbReference type="Proteomes" id="UP000499080">
    <property type="component" value="Unassembled WGS sequence"/>
</dbReference>
<keyword evidence="4 9" id="KW-0547">Nucleotide-binding</keyword>
<evidence type="ECO:0000259" key="10">
    <source>
        <dbReference type="PROSITE" id="PS50067"/>
    </source>
</evidence>
<evidence type="ECO:0000256" key="2">
    <source>
        <dbReference type="ARBA" id="ARBA00022490"/>
    </source>
</evidence>
<comment type="similarity">
    <text evidence="9">Belongs to the TRAFAC class myosin-kinesin ATPase superfamily. Kinesin family.</text>
</comment>
<dbReference type="OrthoDB" id="3176171at2759"/>
<dbReference type="GO" id="GO:0003777">
    <property type="term" value="F:microtubule motor activity"/>
    <property type="evidence" value="ECO:0007669"/>
    <property type="project" value="InterPro"/>
</dbReference>
<keyword evidence="8" id="KW-0206">Cytoskeleton</keyword>
<evidence type="ECO:0000256" key="6">
    <source>
        <dbReference type="ARBA" id="ARBA00023054"/>
    </source>
</evidence>
<dbReference type="Pfam" id="PF00225">
    <property type="entry name" value="Kinesin"/>
    <property type="match status" value="1"/>
</dbReference>
<evidence type="ECO:0000256" key="7">
    <source>
        <dbReference type="ARBA" id="ARBA00023175"/>
    </source>
</evidence>
<keyword evidence="12" id="KW-1185">Reference proteome</keyword>
<dbReference type="InterPro" id="IPR001752">
    <property type="entry name" value="Kinesin_motor_dom"/>
</dbReference>
<gene>
    <name evidence="11" type="ORF">AVEN_202961_1</name>
</gene>
<feature type="binding site" evidence="9">
    <location>
        <begin position="29"/>
        <end position="36"/>
    </location>
    <ligand>
        <name>ATP</name>
        <dbReference type="ChEBI" id="CHEBI:30616"/>
    </ligand>
</feature>
<dbReference type="Gene3D" id="3.40.850.10">
    <property type="entry name" value="Kinesin motor domain"/>
    <property type="match status" value="1"/>
</dbReference>
<comment type="caution">
    <text evidence="11">The sequence shown here is derived from an EMBL/GenBank/DDBJ whole genome shotgun (WGS) entry which is preliminary data.</text>
</comment>
<comment type="subcellular location">
    <subcellularLocation>
        <location evidence="1">Cytoplasm</location>
        <location evidence="1">Cytoskeleton</location>
    </subcellularLocation>
</comment>
<keyword evidence="7 9" id="KW-0505">Motor protein</keyword>
<evidence type="ECO:0000256" key="3">
    <source>
        <dbReference type="ARBA" id="ARBA00022701"/>
    </source>
</evidence>
<dbReference type="PROSITE" id="PS50067">
    <property type="entry name" value="KINESIN_MOTOR_2"/>
    <property type="match status" value="1"/>
</dbReference>
<dbReference type="SUPFAM" id="SSF52540">
    <property type="entry name" value="P-loop containing nucleoside triphosphate hydrolases"/>
    <property type="match status" value="1"/>
</dbReference>
<dbReference type="GO" id="GO:0005874">
    <property type="term" value="C:microtubule"/>
    <property type="evidence" value="ECO:0007669"/>
    <property type="project" value="UniProtKB-KW"/>
</dbReference>
<proteinExistence type="inferred from homology"/>
<feature type="domain" description="Kinesin motor" evidence="10">
    <location>
        <begin position="1"/>
        <end position="41"/>
    </location>
</feature>